<organism evidence="3 4">
    <name type="scientific">Dorea acetigenes</name>
    <dbReference type="NCBI Taxonomy" id="2981787"/>
    <lineage>
        <taxon>Bacteria</taxon>
        <taxon>Bacillati</taxon>
        <taxon>Bacillota</taxon>
        <taxon>Clostridia</taxon>
        <taxon>Lachnospirales</taxon>
        <taxon>Lachnospiraceae</taxon>
        <taxon>Dorea</taxon>
    </lineage>
</organism>
<keyword evidence="1" id="KW-0472">Membrane</keyword>
<evidence type="ECO:0000259" key="2">
    <source>
        <dbReference type="Pfam" id="PF05569"/>
    </source>
</evidence>
<sequence>MQITLFSLFMSVIWSGALVVFNHFCRKNPFLIRQLGITNLLCLYLFPVLRMILPCEFSFTRVIYSPEVFDDIYANKTGAVQITVVTVLLTVWAAVAVVLLLRFAVQYRRMLKIFSTCSVCESEQCRRVFNRVLNTCKRQVKVEIRQSRYIQIPMGAGIFRRCILLPEKEYSDSELYYILRHEYTHFQNRDLTVKIFMYIYWCIFWWNPVIYFLKKDMEQLLEIKCDLDVTAHMGNRDKAEYLATIVAMLKNAEAKKEERLFCGAATLVSGSGGAKIVERFQIVSSGCGNGRKNGLFAGGWLLIFVLLTAASYSFAVRPDYEMPEEAAADDRNPAASGYRMECIDGTYYVHFNEF</sequence>
<feature type="transmembrane region" description="Helical" evidence="1">
    <location>
        <begin position="37"/>
        <end position="59"/>
    </location>
</feature>
<feature type="transmembrane region" description="Helical" evidence="1">
    <location>
        <begin position="295"/>
        <end position="315"/>
    </location>
</feature>
<reference evidence="3 4" key="1">
    <citation type="journal article" date="2021" name="ISME Commun">
        <title>Automated analysis of genomic sequences facilitates high-throughput and comprehensive description of bacteria.</title>
        <authorList>
            <person name="Hitch T.C.A."/>
        </authorList>
    </citation>
    <scope>NUCLEOTIDE SEQUENCE [LARGE SCALE GENOMIC DNA]</scope>
    <source>
        <strain evidence="3 4">Sanger_03</strain>
    </source>
</reference>
<gene>
    <name evidence="3" type="ORF">OCV99_05280</name>
</gene>
<dbReference type="PANTHER" id="PTHR34978">
    <property type="entry name" value="POSSIBLE SENSOR-TRANSDUCER PROTEIN BLAR"/>
    <property type="match status" value="1"/>
</dbReference>
<evidence type="ECO:0000313" key="3">
    <source>
        <dbReference type="EMBL" id="MCU6685980.1"/>
    </source>
</evidence>
<accession>A0ABT2RKT2</accession>
<comment type="caution">
    <text evidence="3">The sequence shown here is derived from an EMBL/GenBank/DDBJ whole genome shotgun (WGS) entry which is preliminary data.</text>
</comment>
<evidence type="ECO:0000256" key="1">
    <source>
        <dbReference type="SAM" id="Phobius"/>
    </source>
</evidence>
<proteinExistence type="predicted"/>
<dbReference type="InterPro" id="IPR052173">
    <property type="entry name" value="Beta-lactam_resp_regulator"/>
</dbReference>
<keyword evidence="1" id="KW-0812">Transmembrane</keyword>
<evidence type="ECO:0000313" key="4">
    <source>
        <dbReference type="Proteomes" id="UP001652431"/>
    </source>
</evidence>
<dbReference type="Pfam" id="PF05569">
    <property type="entry name" value="Peptidase_M56"/>
    <property type="match status" value="1"/>
</dbReference>
<keyword evidence="1" id="KW-1133">Transmembrane helix</keyword>
<dbReference type="PANTHER" id="PTHR34978:SF3">
    <property type="entry name" value="SLR0241 PROTEIN"/>
    <property type="match status" value="1"/>
</dbReference>
<name>A0ABT2RKT2_9FIRM</name>
<feature type="transmembrane region" description="Helical" evidence="1">
    <location>
        <begin position="6"/>
        <end position="25"/>
    </location>
</feature>
<feature type="transmembrane region" description="Helical" evidence="1">
    <location>
        <begin position="79"/>
        <end position="105"/>
    </location>
</feature>
<dbReference type="EMBL" id="JAOQJU010000003">
    <property type="protein sequence ID" value="MCU6685980.1"/>
    <property type="molecule type" value="Genomic_DNA"/>
</dbReference>
<keyword evidence="4" id="KW-1185">Reference proteome</keyword>
<feature type="domain" description="Peptidase M56" evidence="2">
    <location>
        <begin position="82"/>
        <end position="255"/>
    </location>
</feature>
<feature type="transmembrane region" description="Helical" evidence="1">
    <location>
        <begin position="195"/>
        <end position="213"/>
    </location>
</feature>
<dbReference type="CDD" id="cd07341">
    <property type="entry name" value="M56_BlaR1_MecR1_like"/>
    <property type="match status" value="1"/>
</dbReference>
<dbReference type="RefSeq" id="WP_158368923.1">
    <property type="nucleotide sequence ID" value="NZ_JAOQJU010000003.1"/>
</dbReference>
<dbReference type="InterPro" id="IPR008756">
    <property type="entry name" value="Peptidase_M56"/>
</dbReference>
<protein>
    <submittedName>
        <fullName evidence="3">M56 family metallopeptidase</fullName>
    </submittedName>
</protein>
<dbReference type="Proteomes" id="UP001652431">
    <property type="component" value="Unassembled WGS sequence"/>
</dbReference>